<accession>A0A8A0RL63</accession>
<dbReference type="AlphaFoldDB" id="A0A8A0RL63"/>
<reference evidence="5" key="1">
    <citation type="submission" date="2020-07" db="EMBL/GenBank/DDBJ databases">
        <title>Koleobacter methoxysyntrophicus gen. nov., sp. nov., a novel anaerobic bacterium isolated from deep subsurface oil field and proposal of Koleobacterales ord. nov. in the phylum Firmicutes.</title>
        <authorList>
            <person name="Sakamoto S."/>
            <person name="Tamaki H."/>
        </authorList>
    </citation>
    <scope>NUCLEOTIDE SEQUENCE</scope>
    <source>
        <strain evidence="5">NRmbB1</strain>
    </source>
</reference>
<dbReference type="RefSeq" id="WP_206706495.1">
    <property type="nucleotide sequence ID" value="NZ_CP059066.1"/>
</dbReference>
<protein>
    <submittedName>
        <fullName evidence="5">Catabolite control protein A</fullName>
    </submittedName>
</protein>
<dbReference type="Proteomes" id="UP000662904">
    <property type="component" value="Chromosome"/>
</dbReference>
<sequence length="335" mass="37339">MANIEDVARLANVSIATVSRAFNNKPDVSEKTKARILEIARSIGYEPSVPARSLTKRKTNTLGLIVPDISNPFYGEVVRGIEDTCHNHNYNVILCNADNKRDKEFLYIDMLKNRWVDGIIFHSDYFTERHYEVFKGKKIPLVLAGRATKYDILYVAIDNFKAAYDATNYLISLGHERIGIIHGPLNGMEETVDSVDRFLGYKKALKDAGLKVYDELIKEANFKAKGGYKAAKMMLEGEIKPTAIFAISDMMAIGAINAVFDSGFKCPEDVSVIGFDNIDLCEVIRPPLTTIAQPMYQIGAVAAKLLVKIIGGEQVEQKSVLLDHELVVRKSCSRL</sequence>
<name>A0A8A0RL63_9FIRM</name>
<dbReference type="Pfam" id="PF13377">
    <property type="entry name" value="Peripla_BP_3"/>
    <property type="match status" value="1"/>
</dbReference>
<keyword evidence="6" id="KW-1185">Reference proteome</keyword>
<dbReference type="GO" id="GO:0000976">
    <property type="term" value="F:transcription cis-regulatory region binding"/>
    <property type="evidence" value="ECO:0007669"/>
    <property type="project" value="TreeGrafter"/>
</dbReference>
<dbReference type="SUPFAM" id="SSF53822">
    <property type="entry name" value="Periplasmic binding protein-like I"/>
    <property type="match status" value="1"/>
</dbReference>
<feature type="domain" description="HTH lacI-type" evidence="4">
    <location>
        <begin position="2"/>
        <end position="56"/>
    </location>
</feature>
<dbReference type="PANTHER" id="PTHR30146">
    <property type="entry name" value="LACI-RELATED TRANSCRIPTIONAL REPRESSOR"/>
    <property type="match status" value="1"/>
</dbReference>
<dbReference type="GO" id="GO:0003700">
    <property type="term" value="F:DNA-binding transcription factor activity"/>
    <property type="evidence" value="ECO:0007669"/>
    <property type="project" value="TreeGrafter"/>
</dbReference>
<keyword evidence="2" id="KW-0238">DNA-binding</keyword>
<dbReference type="Gene3D" id="3.40.50.2300">
    <property type="match status" value="2"/>
</dbReference>
<evidence type="ECO:0000313" key="6">
    <source>
        <dbReference type="Proteomes" id="UP000662904"/>
    </source>
</evidence>
<dbReference type="Gene3D" id="1.10.260.40">
    <property type="entry name" value="lambda repressor-like DNA-binding domains"/>
    <property type="match status" value="1"/>
</dbReference>
<keyword evidence="1" id="KW-0805">Transcription regulation</keyword>
<dbReference type="PROSITE" id="PS50932">
    <property type="entry name" value="HTH_LACI_2"/>
    <property type="match status" value="1"/>
</dbReference>
<dbReference type="InterPro" id="IPR000843">
    <property type="entry name" value="HTH_LacI"/>
</dbReference>
<dbReference type="InterPro" id="IPR010982">
    <property type="entry name" value="Lambda_DNA-bd_dom_sf"/>
</dbReference>
<evidence type="ECO:0000313" key="5">
    <source>
        <dbReference type="EMBL" id="QSQ09135.1"/>
    </source>
</evidence>
<dbReference type="PANTHER" id="PTHR30146:SF109">
    <property type="entry name" value="HTH-TYPE TRANSCRIPTIONAL REGULATOR GALS"/>
    <property type="match status" value="1"/>
</dbReference>
<evidence type="ECO:0000259" key="4">
    <source>
        <dbReference type="PROSITE" id="PS50932"/>
    </source>
</evidence>
<evidence type="ECO:0000256" key="3">
    <source>
        <dbReference type="ARBA" id="ARBA00023163"/>
    </source>
</evidence>
<proteinExistence type="predicted"/>
<dbReference type="CDD" id="cd01392">
    <property type="entry name" value="HTH_LacI"/>
    <property type="match status" value="1"/>
</dbReference>
<dbReference type="KEGG" id="kme:H0A61_01494"/>
<evidence type="ECO:0000256" key="1">
    <source>
        <dbReference type="ARBA" id="ARBA00023015"/>
    </source>
</evidence>
<organism evidence="5 6">
    <name type="scientific">Koleobacter methoxysyntrophicus</name>
    <dbReference type="NCBI Taxonomy" id="2751313"/>
    <lineage>
        <taxon>Bacteria</taxon>
        <taxon>Bacillati</taxon>
        <taxon>Bacillota</taxon>
        <taxon>Clostridia</taxon>
        <taxon>Koleobacterales</taxon>
        <taxon>Koleobacteraceae</taxon>
        <taxon>Koleobacter</taxon>
    </lineage>
</organism>
<dbReference type="Pfam" id="PF00356">
    <property type="entry name" value="LacI"/>
    <property type="match status" value="1"/>
</dbReference>
<keyword evidence="3" id="KW-0804">Transcription</keyword>
<dbReference type="InterPro" id="IPR046335">
    <property type="entry name" value="LacI/GalR-like_sensor"/>
</dbReference>
<gene>
    <name evidence="5" type="primary">ccpA</name>
    <name evidence="5" type="ORF">H0A61_01494</name>
</gene>
<evidence type="ECO:0000256" key="2">
    <source>
        <dbReference type="ARBA" id="ARBA00023125"/>
    </source>
</evidence>
<dbReference type="SMART" id="SM00354">
    <property type="entry name" value="HTH_LACI"/>
    <property type="match status" value="1"/>
</dbReference>
<dbReference type="CDD" id="cd19975">
    <property type="entry name" value="PBP1_CcpA-like"/>
    <property type="match status" value="1"/>
</dbReference>
<dbReference type="SUPFAM" id="SSF47413">
    <property type="entry name" value="lambda repressor-like DNA-binding domains"/>
    <property type="match status" value="1"/>
</dbReference>
<dbReference type="EMBL" id="CP059066">
    <property type="protein sequence ID" value="QSQ09135.1"/>
    <property type="molecule type" value="Genomic_DNA"/>
</dbReference>
<dbReference type="InterPro" id="IPR028082">
    <property type="entry name" value="Peripla_BP_I"/>
</dbReference>